<feature type="compositionally biased region" description="Basic residues" evidence="7">
    <location>
        <begin position="586"/>
        <end position="596"/>
    </location>
</feature>
<feature type="compositionally biased region" description="Polar residues" evidence="7">
    <location>
        <begin position="160"/>
        <end position="181"/>
    </location>
</feature>
<proteinExistence type="inferred from homology"/>
<dbReference type="PANTHER" id="PTHR12684:SF2">
    <property type="entry name" value="TRNA 2'-PHOSPHOTRANSFERASE 1"/>
    <property type="match status" value="1"/>
</dbReference>
<feature type="compositionally biased region" description="Polar residues" evidence="7">
    <location>
        <begin position="257"/>
        <end position="271"/>
    </location>
</feature>
<feature type="compositionally biased region" description="Polar residues" evidence="7">
    <location>
        <begin position="69"/>
        <end position="78"/>
    </location>
</feature>
<feature type="region of interest" description="Disordered" evidence="7">
    <location>
        <begin position="1"/>
        <end position="353"/>
    </location>
</feature>
<dbReference type="GO" id="GO:0006388">
    <property type="term" value="P:tRNA splicing, via endonucleolytic cleavage and ligation"/>
    <property type="evidence" value="ECO:0007669"/>
    <property type="project" value="TreeGrafter"/>
</dbReference>
<dbReference type="EC" id="2.7.1.160" evidence="3"/>
<evidence type="ECO:0000256" key="2">
    <source>
        <dbReference type="ARBA" id="ARBA00009836"/>
    </source>
</evidence>
<gene>
    <name evidence="8" type="ORF">FSP39_016979</name>
</gene>
<protein>
    <recommendedName>
        <fullName evidence="3">2'-phosphotransferase</fullName>
        <ecNumber evidence="3">2.7.1.160</ecNumber>
    </recommendedName>
</protein>
<sequence>MASDLGNLKDYRKTGPLDDGAEKPISKGRGRGRGFSFKNRQMNSQGVGVHSACDSATTSSQTHSQTGQFNHYNENSSAGIKFSPKTRSSMDNGFNPVGNDDLRTQRKEDDVKEFYCPHGGAKPKQNYVQGVGNHGIQSSMDRGSDNTSTMTGMRGKGFGTPTSPSHGSNSQLLNKSNYVSSEDSRGRSHYRDEEFNHERDTSPDRTGFQHRGQHAHQSRSLQRDVEHERESSPDRQGFCDEEPHKVHTPTHSKNEIGYTTPNSVQNNSATNRNKRDRSDERQKGSRYNGRYKDRENWGGNRRSGNGWNSPKNGNYPSSPQSGNEWSSPKSDTSQSPMSETSSPRHKKYRDKNPMVHLSKTLSFILRHGAERKGFKMMQGGYLYVDEILQLPELHEFTEKDVEFVVKNNDKQRYALETEDGTERLKIRANQGHSIQVEGLELTPVLDHKEIPVVVHGTYLQTWNIIKKEGLSRMNRNHIHFAPGEPQDNGVISGMRASCEVMIFIDAQKSLNEGLKFYRSANNVILSPGDPDGYIHPRYFSTVLQRVPRDVLEFDPDVQVIPRKAQDPVTSPVGPSIPGLAVDTTTRRKKKGKRRGKGAGNDSQQGTREVAKNMNDSKAKNVDDSVTMEDSRTKNLDDSVTMDGDNQHVKEDDSSLNIDWNLQEALGEDVPIEGTLFCLELVRTNQIA</sequence>
<name>A0AA89BZJ6_PINIB</name>
<dbReference type="EMBL" id="VSWD01000009">
    <property type="protein sequence ID" value="KAK3093537.1"/>
    <property type="molecule type" value="Genomic_DNA"/>
</dbReference>
<feature type="compositionally biased region" description="Basic and acidic residues" evidence="7">
    <location>
        <begin position="221"/>
        <end position="245"/>
    </location>
</feature>
<dbReference type="AlphaFoldDB" id="A0AA89BZJ6"/>
<evidence type="ECO:0000256" key="7">
    <source>
        <dbReference type="SAM" id="MobiDB-lite"/>
    </source>
</evidence>
<reference evidence="8" key="1">
    <citation type="submission" date="2019-08" db="EMBL/GenBank/DDBJ databases">
        <title>The improved chromosome-level genome for the pearl oyster Pinctada fucata martensii using PacBio sequencing and Hi-C.</title>
        <authorList>
            <person name="Zheng Z."/>
        </authorList>
    </citation>
    <scope>NUCLEOTIDE SEQUENCE</scope>
    <source>
        <strain evidence="8">ZZ-2019</strain>
        <tissue evidence="8">Adductor muscle</tissue>
    </source>
</reference>
<dbReference type="InterPro" id="IPR042081">
    <property type="entry name" value="RNA_2'-PTrans_C"/>
</dbReference>
<dbReference type="InterPro" id="IPR002745">
    <property type="entry name" value="Ptrans_KptA/Tpt1"/>
</dbReference>
<evidence type="ECO:0000256" key="6">
    <source>
        <dbReference type="ARBA" id="ARBA00047949"/>
    </source>
</evidence>
<evidence type="ECO:0000256" key="1">
    <source>
        <dbReference type="ARBA" id="ARBA00003343"/>
    </source>
</evidence>
<feature type="compositionally biased region" description="Low complexity" evidence="7">
    <location>
        <begin position="55"/>
        <end position="68"/>
    </location>
</feature>
<dbReference type="Gene3D" id="3.20.170.30">
    <property type="match status" value="1"/>
</dbReference>
<dbReference type="InterPro" id="IPR042080">
    <property type="entry name" value="RNA_2'-PTrans_N"/>
</dbReference>
<dbReference type="SUPFAM" id="SSF56399">
    <property type="entry name" value="ADP-ribosylation"/>
    <property type="match status" value="1"/>
</dbReference>
<keyword evidence="5" id="KW-0520">NAD</keyword>
<accession>A0AA89BZJ6</accession>
<organism evidence="8 9">
    <name type="scientific">Pinctada imbricata</name>
    <name type="common">Atlantic pearl-oyster</name>
    <name type="synonym">Pinctada martensii</name>
    <dbReference type="NCBI Taxonomy" id="66713"/>
    <lineage>
        <taxon>Eukaryota</taxon>
        <taxon>Metazoa</taxon>
        <taxon>Spiralia</taxon>
        <taxon>Lophotrochozoa</taxon>
        <taxon>Mollusca</taxon>
        <taxon>Bivalvia</taxon>
        <taxon>Autobranchia</taxon>
        <taxon>Pteriomorphia</taxon>
        <taxon>Pterioida</taxon>
        <taxon>Pterioidea</taxon>
        <taxon>Pteriidae</taxon>
        <taxon>Pinctada</taxon>
    </lineage>
</organism>
<keyword evidence="4" id="KW-0808">Transferase</keyword>
<evidence type="ECO:0000313" key="8">
    <source>
        <dbReference type="EMBL" id="KAK3093537.1"/>
    </source>
</evidence>
<dbReference type="PANTHER" id="PTHR12684">
    <property type="entry name" value="PUTATIVE PHOSPHOTRANSFERASE"/>
    <property type="match status" value="1"/>
</dbReference>
<feature type="compositionally biased region" description="Polar residues" evidence="7">
    <location>
        <begin position="135"/>
        <end position="151"/>
    </location>
</feature>
<feature type="compositionally biased region" description="Basic and acidic residues" evidence="7">
    <location>
        <begin position="100"/>
        <end position="115"/>
    </location>
</feature>
<feature type="compositionally biased region" description="Basic and acidic residues" evidence="7">
    <location>
        <begin position="608"/>
        <end position="636"/>
    </location>
</feature>
<comment type="caution">
    <text evidence="8">The sequence shown here is derived from an EMBL/GenBank/DDBJ whole genome shotgun (WGS) entry which is preliminary data.</text>
</comment>
<evidence type="ECO:0000256" key="3">
    <source>
        <dbReference type="ARBA" id="ARBA00012007"/>
    </source>
</evidence>
<dbReference type="Pfam" id="PF01885">
    <property type="entry name" value="PTS_2-RNA"/>
    <property type="match status" value="1"/>
</dbReference>
<feature type="compositionally biased region" description="Basic and acidic residues" evidence="7">
    <location>
        <begin position="7"/>
        <end position="25"/>
    </location>
</feature>
<keyword evidence="9" id="KW-1185">Reference proteome</keyword>
<evidence type="ECO:0000256" key="4">
    <source>
        <dbReference type="ARBA" id="ARBA00022679"/>
    </source>
</evidence>
<comment type="function">
    <text evidence="1">Catalyzes the last step of tRNA splicing, the transfer of the splice junction 2'-phosphate from ligated tRNA to NAD to produce ADP-ribose 1''-2'' cyclic phosphate.</text>
</comment>
<comment type="similarity">
    <text evidence="2">Belongs to the KptA/TPT1 family.</text>
</comment>
<dbReference type="GO" id="GO:0000215">
    <property type="term" value="F:tRNA 2'-phosphotransferase activity"/>
    <property type="evidence" value="ECO:0007669"/>
    <property type="project" value="UniProtKB-EC"/>
</dbReference>
<feature type="compositionally biased region" description="Polar residues" evidence="7">
    <location>
        <begin position="310"/>
        <end position="341"/>
    </location>
</feature>
<comment type="catalytic activity">
    <reaction evidence="6">
        <text>2'-phospho-[ligated tRNA] + NAD(+) = mature tRNA + ADP-alpha-D-ribose 1'',2''-cyclic phosphate + nicotinamide</text>
        <dbReference type="Rhea" id="RHEA:23324"/>
        <dbReference type="Rhea" id="RHEA-COMP:11106"/>
        <dbReference type="Rhea" id="RHEA-COMP:11107"/>
        <dbReference type="ChEBI" id="CHEBI:17154"/>
        <dbReference type="ChEBI" id="CHEBI:57540"/>
        <dbReference type="ChEBI" id="CHEBI:76596"/>
        <dbReference type="ChEBI" id="CHEBI:82883"/>
        <dbReference type="ChEBI" id="CHEBI:85027"/>
        <dbReference type="EC" id="2.7.1.160"/>
    </reaction>
</comment>
<evidence type="ECO:0000256" key="5">
    <source>
        <dbReference type="ARBA" id="ARBA00023027"/>
    </source>
</evidence>
<evidence type="ECO:0000313" key="9">
    <source>
        <dbReference type="Proteomes" id="UP001186944"/>
    </source>
</evidence>
<feature type="region of interest" description="Disordered" evidence="7">
    <location>
        <begin position="564"/>
        <end position="651"/>
    </location>
</feature>
<feature type="compositionally biased region" description="Low complexity" evidence="7">
    <location>
        <begin position="297"/>
        <end position="309"/>
    </location>
</feature>
<dbReference type="Proteomes" id="UP001186944">
    <property type="component" value="Unassembled WGS sequence"/>
</dbReference>
<dbReference type="Gene3D" id="1.10.10.970">
    <property type="entry name" value="RNA 2'-phosphotransferase, Tpt1/KptA family, N-terminal domain"/>
    <property type="match status" value="1"/>
</dbReference>
<feature type="compositionally biased region" description="Basic and acidic residues" evidence="7">
    <location>
        <begin position="182"/>
        <end position="203"/>
    </location>
</feature>